<keyword evidence="4" id="KW-1185">Reference proteome</keyword>
<gene>
    <name evidence="3" type="ORF">ACFPVW_16260</name>
</gene>
<keyword evidence="3" id="KW-0548">Nucleotidyltransferase</keyword>
<dbReference type="SUPFAM" id="SSF55073">
    <property type="entry name" value="Nucleotide cyclase"/>
    <property type="match status" value="1"/>
</dbReference>
<dbReference type="EC" id="2.7.7.65" evidence="1"/>
<evidence type="ECO:0000313" key="3">
    <source>
        <dbReference type="EMBL" id="MFC5707571.1"/>
    </source>
</evidence>
<name>A0ABW0YFT9_9GAMM</name>
<dbReference type="GO" id="GO:0052621">
    <property type="term" value="F:diguanylate cyclase activity"/>
    <property type="evidence" value="ECO:0007669"/>
    <property type="project" value="UniProtKB-EC"/>
</dbReference>
<dbReference type="RefSeq" id="WP_269429049.1">
    <property type="nucleotide sequence ID" value="NZ_CDDF01000011.1"/>
</dbReference>
<comment type="caution">
    <text evidence="3">The sequence shown here is derived from an EMBL/GenBank/DDBJ whole genome shotgun (WGS) entry which is preliminary data.</text>
</comment>
<dbReference type="InterPro" id="IPR000160">
    <property type="entry name" value="GGDEF_dom"/>
</dbReference>
<evidence type="ECO:0000256" key="1">
    <source>
        <dbReference type="ARBA" id="ARBA00012528"/>
    </source>
</evidence>
<dbReference type="Gene3D" id="3.30.70.270">
    <property type="match status" value="1"/>
</dbReference>
<dbReference type="PANTHER" id="PTHR45138">
    <property type="entry name" value="REGULATORY COMPONENTS OF SENSORY TRANSDUCTION SYSTEM"/>
    <property type="match status" value="1"/>
</dbReference>
<dbReference type="PANTHER" id="PTHR45138:SF6">
    <property type="entry name" value="DIGUANYLATE CYCLASE DGCN"/>
    <property type="match status" value="1"/>
</dbReference>
<sequence>METYARELEEKSKILSAHAERDPLTELYNKRAMQRTIMRELNAAIRRKSYLSVIYIDVNKFKFINDTFGHAKGDEVLQTLGQAITESCRTSDFPCRIGGDEFCVILPEASRATALHIGDRIEAAFTTAYPEYSISIGICVTGNESFVSANELIEGADKAMYEAKQQS</sequence>
<dbReference type="InterPro" id="IPR029787">
    <property type="entry name" value="Nucleotide_cyclase"/>
</dbReference>
<organism evidence="3 4">
    <name type="scientific">Aeromonas eucrenophila</name>
    <dbReference type="NCBI Taxonomy" id="649"/>
    <lineage>
        <taxon>Bacteria</taxon>
        <taxon>Pseudomonadati</taxon>
        <taxon>Pseudomonadota</taxon>
        <taxon>Gammaproteobacteria</taxon>
        <taxon>Aeromonadales</taxon>
        <taxon>Aeromonadaceae</taxon>
        <taxon>Aeromonas</taxon>
    </lineage>
</organism>
<dbReference type="InterPro" id="IPR050469">
    <property type="entry name" value="Diguanylate_Cyclase"/>
</dbReference>
<accession>A0ABW0YFT9</accession>
<reference evidence="4" key="1">
    <citation type="journal article" date="2019" name="Int. J. Syst. Evol. Microbiol.">
        <title>The Global Catalogue of Microorganisms (GCM) 10K type strain sequencing project: providing services to taxonomists for standard genome sequencing and annotation.</title>
        <authorList>
            <consortium name="The Broad Institute Genomics Platform"/>
            <consortium name="The Broad Institute Genome Sequencing Center for Infectious Disease"/>
            <person name="Wu L."/>
            <person name="Ma J."/>
        </authorList>
    </citation>
    <scope>NUCLEOTIDE SEQUENCE [LARGE SCALE GENOMIC DNA]</scope>
    <source>
        <strain evidence="4">KCTC 15012</strain>
    </source>
</reference>
<dbReference type="EMBL" id="JBHSPP010000017">
    <property type="protein sequence ID" value="MFC5707571.1"/>
    <property type="molecule type" value="Genomic_DNA"/>
</dbReference>
<keyword evidence="3" id="KW-0808">Transferase</keyword>
<proteinExistence type="predicted"/>
<protein>
    <recommendedName>
        <fullName evidence="1">diguanylate cyclase</fullName>
        <ecNumber evidence="1">2.7.7.65</ecNumber>
    </recommendedName>
</protein>
<dbReference type="SMART" id="SM00267">
    <property type="entry name" value="GGDEF"/>
    <property type="match status" value="1"/>
</dbReference>
<dbReference type="Proteomes" id="UP001596132">
    <property type="component" value="Unassembled WGS sequence"/>
</dbReference>
<evidence type="ECO:0000313" key="4">
    <source>
        <dbReference type="Proteomes" id="UP001596132"/>
    </source>
</evidence>
<feature type="domain" description="GGDEF" evidence="2">
    <location>
        <begin position="49"/>
        <end position="167"/>
    </location>
</feature>
<dbReference type="PROSITE" id="PS50887">
    <property type="entry name" value="GGDEF"/>
    <property type="match status" value="1"/>
</dbReference>
<dbReference type="NCBIfam" id="TIGR00254">
    <property type="entry name" value="GGDEF"/>
    <property type="match status" value="1"/>
</dbReference>
<dbReference type="InterPro" id="IPR043128">
    <property type="entry name" value="Rev_trsase/Diguanyl_cyclase"/>
</dbReference>
<dbReference type="CDD" id="cd01949">
    <property type="entry name" value="GGDEF"/>
    <property type="match status" value="1"/>
</dbReference>
<dbReference type="Pfam" id="PF00990">
    <property type="entry name" value="GGDEF"/>
    <property type="match status" value="1"/>
</dbReference>
<evidence type="ECO:0000259" key="2">
    <source>
        <dbReference type="PROSITE" id="PS50887"/>
    </source>
</evidence>